<dbReference type="InterPro" id="IPR006076">
    <property type="entry name" value="FAD-dep_OxRdtase"/>
</dbReference>
<sequence length="374" mass="40058">MSGETIVVGGGLVGLSVAYGLAREGQSVRLLDQGDVAWRAARGNFGLVWVQGKGYGMPAYARWTLGSAAAWPRLAQDLLAETGINVQLHQPGGFLLCLEAAELDEESRRLHWLREALEGDYPFERLTPAELRRRLPGVGPDVVGACYCPADGHVNPLLLLRALTMAVQRRGVVLQTGCDVERIERHGEGYRVTGAGESWLGDRVVLAAGLGNQALAAQVGLNVKVTPNRGQILVTERLAPFLYHPTNYVRQTAEGSVQLGDSHEAAGLNDSISAGVVASVAQRAVSCFPRLAGVQLVRAWGALRVLSEDGFPIYRQSRECPGVFAVTCHSGVTLAAAHAFQLAPWIAGAAPPADLDAFSDQRFQQVFREAGHGR</sequence>
<dbReference type="Pfam" id="PF01266">
    <property type="entry name" value="DAO"/>
    <property type="match status" value="1"/>
</dbReference>
<dbReference type="Gene3D" id="3.30.9.10">
    <property type="entry name" value="D-Amino Acid Oxidase, subunit A, domain 2"/>
    <property type="match status" value="1"/>
</dbReference>
<dbReference type="SUPFAM" id="SSF51905">
    <property type="entry name" value="FAD/NAD(P)-binding domain"/>
    <property type="match status" value="1"/>
</dbReference>
<dbReference type="Gene3D" id="3.50.50.60">
    <property type="entry name" value="FAD/NAD(P)-binding domain"/>
    <property type="match status" value="1"/>
</dbReference>
<feature type="domain" description="FAD dependent oxidoreductase" evidence="2">
    <location>
        <begin position="5"/>
        <end position="343"/>
    </location>
</feature>
<evidence type="ECO:0000259" key="2">
    <source>
        <dbReference type="Pfam" id="PF01266"/>
    </source>
</evidence>
<comment type="caution">
    <text evidence="3">The sequence shown here is derived from an EMBL/GenBank/DDBJ whole genome shotgun (WGS) entry which is preliminary data.</text>
</comment>
<dbReference type="PANTHER" id="PTHR13847:SF287">
    <property type="entry name" value="FAD-DEPENDENT OXIDOREDUCTASE DOMAIN-CONTAINING PROTEIN 1"/>
    <property type="match status" value="1"/>
</dbReference>
<dbReference type="InterPro" id="IPR036188">
    <property type="entry name" value="FAD/NAD-bd_sf"/>
</dbReference>
<evidence type="ECO:0000256" key="1">
    <source>
        <dbReference type="ARBA" id="ARBA00023002"/>
    </source>
</evidence>
<dbReference type="GO" id="GO:0016491">
    <property type="term" value="F:oxidoreductase activity"/>
    <property type="evidence" value="ECO:0007669"/>
    <property type="project" value="UniProtKB-KW"/>
</dbReference>
<dbReference type="PANTHER" id="PTHR13847">
    <property type="entry name" value="SARCOSINE DEHYDROGENASE-RELATED"/>
    <property type="match status" value="1"/>
</dbReference>
<evidence type="ECO:0000313" key="4">
    <source>
        <dbReference type="Proteomes" id="UP000520592"/>
    </source>
</evidence>
<protein>
    <submittedName>
        <fullName evidence="3">FAD-binding oxidoreductase</fullName>
    </submittedName>
</protein>
<dbReference type="EMBL" id="JACAQD010000018">
    <property type="protein sequence ID" value="NWC34062.1"/>
    <property type="molecule type" value="Genomic_DNA"/>
</dbReference>
<name>A0A7Y7YD31_9PSED</name>
<dbReference type="SUPFAM" id="SSF54373">
    <property type="entry name" value="FAD-linked reductases, C-terminal domain"/>
    <property type="match status" value="1"/>
</dbReference>
<evidence type="ECO:0000313" key="3">
    <source>
        <dbReference type="EMBL" id="NWC34062.1"/>
    </source>
</evidence>
<organism evidence="3 4">
    <name type="scientific">Pseudomonas gingeri</name>
    <dbReference type="NCBI Taxonomy" id="117681"/>
    <lineage>
        <taxon>Bacteria</taxon>
        <taxon>Pseudomonadati</taxon>
        <taxon>Pseudomonadota</taxon>
        <taxon>Gammaproteobacteria</taxon>
        <taxon>Pseudomonadales</taxon>
        <taxon>Pseudomonadaceae</taxon>
        <taxon>Pseudomonas</taxon>
    </lineage>
</organism>
<accession>A0A7Y7YD31</accession>
<dbReference type="Proteomes" id="UP000520592">
    <property type="component" value="Unassembled WGS sequence"/>
</dbReference>
<dbReference type="AlphaFoldDB" id="A0A7Y7YD31"/>
<proteinExistence type="predicted"/>
<gene>
    <name evidence="3" type="ORF">HX876_16790</name>
</gene>
<dbReference type="RefSeq" id="WP_177059661.1">
    <property type="nucleotide sequence ID" value="NZ_JACAPB010000019.1"/>
</dbReference>
<keyword evidence="1" id="KW-0560">Oxidoreductase</keyword>
<dbReference type="GO" id="GO:0005737">
    <property type="term" value="C:cytoplasm"/>
    <property type="evidence" value="ECO:0007669"/>
    <property type="project" value="TreeGrafter"/>
</dbReference>
<reference evidence="3 4" key="1">
    <citation type="submission" date="2020-04" db="EMBL/GenBank/DDBJ databases">
        <title>Molecular characterization of pseudomonads from Agaricus bisporus reveal novel blotch 2 pathogens in Western Europe.</title>
        <authorList>
            <person name="Taparia T."/>
            <person name="Krijger M."/>
            <person name="Haynes E."/>
            <person name="Elpinstone J.G."/>
            <person name="Noble R."/>
            <person name="Van Der Wolf J."/>
        </authorList>
    </citation>
    <scope>NUCLEOTIDE SEQUENCE [LARGE SCALE GENOMIC DNA]</scope>
    <source>
        <strain evidence="3 4">IPO3737</strain>
    </source>
</reference>